<protein>
    <submittedName>
        <fullName evidence="4">Skp family chaperone for outer membrane proteins</fullName>
    </submittedName>
</protein>
<dbReference type="Pfam" id="PF03938">
    <property type="entry name" value="OmpH"/>
    <property type="match status" value="1"/>
</dbReference>
<name>A0A841L104_9SPHN</name>
<evidence type="ECO:0000313" key="4">
    <source>
        <dbReference type="EMBL" id="MBB6226016.1"/>
    </source>
</evidence>
<reference evidence="4 5" key="1">
    <citation type="submission" date="2020-08" db="EMBL/GenBank/DDBJ databases">
        <title>Genomic Encyclopedia of Type Strains, Phase IV (KMG-IV): sequencing the most valuable type-strain genomes for metagenomic binning, comparative biology and taxonomic classification.</title>
        <authorList>
            <person name="Goeker M."/>
        </authorList>
    </citation>
    <scope>NUCLEOTIDE SEQUENCE [LARGE SCALE GENOMIC DNA]</scope>
    <source>
        <strain evidence="4 5">DSM 102189</strain>
    </source>
</reference>
<keyword evidence="1" id="KW-0175">Coiled coil</keyword>
<organism evidence="4 5">
    <name type="scientific">Polymorphobacter multimanifer</name>
    <dbReference type="NCBI Taxonomy" id="1070431"/>
    <lineage>
        <taxon>Bacteria</taxon>
        <taxon>Pseudomonadati</taxon>
        <taxon>Pseudomonadota</taxon>
        <taxon>Alphaproteobacteria</taxon>
        <taxon>Sphingomonadales</taxon>
        <taxon>Sphingosinicellaceae</taxon>
        <taxon>Polymorphobacter</taxon>
    </lineage>
</organism>
<feature type="coiled-coil region" evidence="1">
    <location>
        <begin position="112"/>
        <end position="139"/>
    </location>
</feature>
<dbReference type="GO" id="GO:0051082">
    <property type="term" value="F:unfolded protein binding"/>
    <property type="evidence" value="ECO:0007669"/>
    <property type="project" value="InterPro"/>
</dbReference>
<evidence type="ECO:0000256" key="1">
    <source>
        <dbReference type="SAM" id="Coils"/>
    </source>
</evidence>
<keyword evidence="3" id="KW-0732">Signal</keyword>
<dbReference type="Gene3D" id="3.30.910.20">
    <property type="entry name" value="Skp domain"/>
    <property type="match status" value="1"/>
</dbReference>
<comment type="caution">
    <text evidence="4">The sequence shown here is derived from an EMBL/GenBank/DDBJ whole genome shotgun (WGS) entry which is preliminary data.</text>
</comment>
<dbReference type="AlphaFoldDB" id="A0A841L104"/>
<accession>A0A841L104</accession>
<dbReference type="RefSeq" id="WP_184193879.1">
    <property type="nucleotide sequence ID" value="NZ_JACIIV010000001.1"/>
</dbReference>
<evidence type="ECO:0000313" key="5">
    <source>
        <dbReference type="Proteomes" id="UP000538147"/>
    </source>
</evidence>
<gene>
    <name evidence="4" type="ORF">FHS79_000167</name>
</gene>
<sequence length="222" mass="22623">MAVLLCHGAATIEPKGPMMLKRFLLSAAAITLAASPAVAQRLPATSMLIADVDGVVAQSVAGRGAATALEARVATLRTRADALTTQLQAEANAIRAGQQGGTLKDKPLEDRIVAFEARQKAATEEIQRAEADIQRAQSYVSQQLGAAMRPLIAQLMQEKGASMIVPASAVLQHSAGLDVTPDLLAKLNAALPSVSTTPPPPTAAAPAAAPAPAPAPAPAAPR</sequence>
<dbReference type="InterPro" id="IPR005632">
    <property type="entry name" value="Chaperone_Skp"/>
</dbReference>
<dbReference type="SUPFAM" id="SSF111384">
    <property type="entry name" value="OmpH-like"/>
    <property type="match status" value="1"/>
</dbReference>
<dbReference type="SMART" id="SM00935">
    <property type="entry name" value="OmpH"/>
    <property type="match status" value="1"/>
</dbReference>
<dbReference type="EMBL" id="JACIIV010000001">
    <property type="protein sequence ID" value="MBB6226016.1"/>
    <property type="molecule type" value="Genomic_DNA"/>
</dbReference>
<feature type="signal peptide" evidence="3">
    <location>
        <begin position="1"/>
        <end position="39"/>
    </location>
</feature>
<dbReference type="Proteomes" id="UP000538147">
    <property type="component" value="Unassembled WGS sequence"/>
</dbReference>
<evidence type="ECO:0000256" key="3">
    <source>
        <dbReference type="SAM" id="SignalP"/>
    </source>
</evidence>
<evidence type="ECO:0000256" key="2">
    <source>
        <dbReference type="SAM" id="MobiDB-lite"/>
    </source>
</evidence>
<proteinExistence type="predicted"/>
<feature type="region of interest" description="Disordered" evidence="2">
    <location>
        <begin position="192"/>
        <end position="222"/>
    </location>
</feature>
<dbReference type="InterPro" id="IPR024930">
    <property type="entry name" value="Skp_dom_sf"/>
</dbReference>
<feature type="compositionally biased region" description="Pro residues" evidence="2">
    <location>
        <begin position="197"/>
        <end position="222"/>
    </location>
</feature>
<keyword evidence="5" id="KW-1185">Reference proteome</keyword>
<feature type="chain" id="PRO_5032336820" evidence="3">
    <location>
        <begin position="40"/>
        <end position="222"/>
    </location>
</feature>